<dbReference type="EC" id="1.1.1.193" evidence="9"/>
<gene>
    <name evidence="11" type="primary">ribD</name>
    <name evidence="11" type="ORF">LEM8419_01029</name>
</gene>
<comment type="function">
    <text evidence="1 9">Converts 2,5-diamino-6-(ribosylamino)-4(3h)-pyrimidinone 5'-phosphate into 5-amino-6-(ribosylamino)-2,4(1h,3h)-pyrimidinedione 5'-phosphate.</text>
</comment>
<evidence type="ECO:0000313" key="12">
    <source>
        <dbReference type="Proteomes" id="UP000837803"/>
    </source>
</evidence>
<keyword evidence="9" id="KW-0686">Riboflavin biosynthesis</keyword>
<evidence type="ECO:0000256" key="6">
    <source>
        <dbReference type="ARBA" id="ARBA00022857"/>
    </source>
</evidence>
<dbReference type="InterPro" id="IPR002734">
    <property type="entry name" value="RibDG_C"/>
</dbReference>
<dbReference type="RefSeq" id="WP_238749941.1">
    <property type="nucleotide sequence ID" value="NZ_CAKLPZ010000001.1"/>
</dbReference>
<dbReference type="Pfam" id="PF01872">
    <property type="entry name" value="RibD_C"/>
    <property type="match status" value="1"/>
</dbReference>
<comment type="pathway">
    <text evidence="3 9">Cofactor biosynthesis; riboflavin biosynthesis; 5-amino-6-(D-ribitylamino)uracil from GTP: step 3/4.</text>
</comment>
<evidence type="ECO:0000256" key="4">
    <source>
        <dbReference type="ARBA" id="ARBA00005259"/>
    </source>
</evidence>
<comment type="cofactor">
    <cofactor evidence="9">
        <name>Zn(2+)</name>
        <dbReference type="ChEBI" id="CHEBI:29105"/>
    </cofactor>
    <text evidence="9">Binds 1 zinc ion.</text>
</comment>
<keyword evidence="7 9" id="KW-0560">Oxidoreductase</keyword>
<name>A0ABN8F0B2_9BACT</name>
<dbReference type="Proteomes" id="UP000837803">
    <property type="component" value="Unassembled WGS sequence"/>
</dbReference>
<evidence type="ECO:0000313" key="11">
    <source>
        <dbReference type="EMBL" id="CAH0999729.1"/>
    </source>
</evidence>
<dbReference type="InterPro" id="IPR002125">
    <property type="entry name" value="CMP_dCMP_dom"/>
</dbReference>
<comment type="pathway">
    <text evidence="2 9">Cofactor biosynthesis; riboflavin biosynthesis; 5-amino-6-(D-ribitylamino)uracil from GTP: step 2/4.</text>
</comment>
<keyword evidence="9" id="KW-0378">Hydrolase</keyword>
<evidence type="ECO:0000256" key="7">
    <source>
        <dbReference type="ARBA" id="ARBA00023002"/>
    </source>
</evidence>
<comment type="catalytic activity">
    <reaction evidence="9">
        <text>5-amino-6-(5-phospho-D-ribitylamino)uracil + NADP(+) = 5-amino-6-(5-phospho-D-ribosylamino)uracil + NADPH + H(+)</text>
        <dbReference type="Rhea" id="RHEA:17845"/>
        <dbReference type="ChEBI" id="CHEBI:15378"/>
        <dbReference type="ChEBI" id="CHEBI:57783"/>
        <dbReference type="ChEBI" id="CHEBI:58349"/>
        <dbReference type="ChEBI" id="CHEBI:58421"/>
        <dbReference type="ChEBI" id="CHEBI:58453"/>
        <dbReference type="EC" id="1.1.1.193"/>
    </reaction>
</comment>
<dbReference type="CDD" id="cd01284">
    <property type="entry name" value="Riboflavin_deaminase-reductase"/>
    <property type="match status" value="1"/>
</dbReference>
<dbReference type="PANTHER" id="PTHR38011">
    <property type="entry name" value="DIHYDROFOLATE REDUCTASE FAMILY PROTEIN (AFU_ORTHOLOGUE AFUA_8G06820)"/>
    <property type="match status" value="1"/>
</dbReference>
<evidence type="ECO:0000259" key="10">
    <source>
        <dbReference type="PROSITE" id="PS51747"/>
    </source>
</evidence>
<keyword evidence="9" id="KW-0862">Zinc</keyword>
<comment type="caution">
    <text evidence="11">The sequence shown here is derived from an EMBL/GenBank/DDBJ whole genome shotgun (WGS) entry which is preliminary data.</text>
</comment>
<dbReference type="EC" id="3.5.4.26" evidence="9"/>
<evidence type="ECO:0000256" key="8">
    <source>
        <dbReference type="ARBA" id="ARBA00023268"/>
    </source>
</evidence>
<dbReference type="Gene3D" id="3.40.140.10">
    <property type="entry name" value="Cytidine Deaminase, domain 2"/>
    <property type="match status" value="1"/>
</dbReference>
<evidence type="ECO:0000256" key="9">
    <source>
        <dbReference type="PIRNR" id="PIRNR006769"/>
    </source>
</evidence>
<reference evidence="11" key="1">
    <citation type="submission" date="2021-12" db="EMBL/GenBank/DDBJ databases">
        <authorList>
            <person name="Rodrigo-Torres L."/>
            <person name="Arahal R. D."/>
            <person name="Lucena T."/>
        </authorList>
    </citation>
    <scope>NUCLEOTIDE SEQUENCE</scope>
    <source>
        <strain evidence="11">CECT 8419</strain>
    </source>
</reference>
<dbReference type="PIRSF" id="PIRSF006769">
    <property type="entry name" value="RibD"/>
    <property type="match status" value="1"/>
</dbReference>
<dbReference type="PANTHER" id="PTHR38011:SF7">
    <property type="entry name" value="2,5-DIAMINO-6-RIBOSYLAMINO-4(3H)-PYRIMIDINONE 5'-PHOSPHATE REDUCTASE"/>
    <property type="match status" value="1"/>
</dbReference>
<keyword evidence="6 9" id="KW-0521">NADP</keyword>
<dbReference type="SUPFAM" id="SSF53597">
    <property type="entry name" value="Dihydrofolate reductase-like"/>
    <property type="match status" value="1"/>
</dbReference>
<dbReference type="EMBL" id="CAKLPZ010000001">
    <property type="protein sequence ID" value="CAH0999729.1"/>
    <property type="molecule type" value="Genomic_DNA"/>
</dbReference>
<dbReference type="InterPro" id="IPR004794">
    <property type="entry name" value="Eubact_RibD"/>
</dbReference>
<comment type="similarity">
    <text evidence="4 9">In the N-terminal section; belongs to the cytidine and deoxycytidylate deaminase family.</text>
</comment>
<evidence type="ECO:0000256" key="2">
    <source>
        <dbReference type="ARBA" id="ARBA00004882"/>
    </source>
</evidence>
<feature type="domain" description="CMP/dCMP-type deaminase" evidence="10">
    <location>
        <begin position="2"/>
        <end position="126"/>
    </location>
</feature>
<dbReference type="PROSITE" id="PS51747">
    <property type="entry name" value="CYT_DCMP_DEAMINASES_2"/>
    <property type="match status" value="1"/>
</dbReference>
<evidence type="ECO:0000256" key="3">
    <source>
        <dbReference type="ARBA" id="ARBA00004910"/>
    </source>
</evidence>
<dbReference type="InterPro" id="IPR050765">
    <property type="entry name" value="Riboflavin_Biosynth_HTPR"/>
</dbReference>
<comment type="similarity">
    <text evidence="5 9">In the C-terminal section; belongs to the HTP reductase family.</text>
</comment>
<proteinExistence type="inferred from homology"/>
<sequence length="354" mass="39335">MKNIDILGRTAQLASLADSRVRDNPRVGAVLLHEGRIIGEGYHQVAGQAHAEVNCLDSVAAADRSLIPESVMYVSLEPCCIKGRTPACTGLILKEHIRKVVFAQRDTTDEISGRGAGILREAGIRVKEYPDFGPTRATNAGRSVFTTEHRPFILLKYAQSADGFLRPKDRDRSYWITNPISRRLTHRWRTQTNAVLVGARTIIDDDPQLNARLFPGPDPRPVVIDLRDRLTGKEGIFQAGGQRPLVFTGRKAAKLKADTIEMKDKELSKKAFRRIMKKLYELKLGHVTVEGGATLLHAFLEHGLWDEARVFTGTGRFGTGLPAPVLPATAHLVRRERIGTDTLAVYTRQQKLKP</sequence>
<comment type="catalytic activity">
    <reaction evidence="9">
        <text>2,5-diamino-6-hydroxy-4-(5-phosphoribosylamino)-pyrimidine + H2O + H(+) = 5-amino-6-(5-phospho-D-ribosylamino)uracil + NH4(+)</text>
        <dbReference type="Rhea" id="RHEA:21868"/>
        <dbReference type="ChEBI" id="CHEBI:15377"/>
        <dbReference type="ChEBI" id="CHEBI:15378"/>
        <dbReference type="ChEBI" id="CHEBI:28938"/>
        <dbReference type="ChEBI" id="CHEBI:58453"/>
        <dbReference type="ChEBI" id="CHEBI:58614"/>
        <dbReference type="EC" id="3.5.4.26"/>
    </reaction>
</comment>
<dbReference type="NCBIfam" id="TIGR00326">
    <property type="entry name" value="eubact_ribD"/>
    <property type="match status" value="1"/>
</dbReference>
<dbReference type="Pfam" id="PF00383">
    <property type="entry name" value="dCMP_cyt_deam_1"/>
    <property type="match status" value="1"/>
</dbReference>
<dbReference type="InterPro" id="IPR016193">
    <property type="entry name" value="Cytidine_deaminase-like"/>
</dbReference>
<accession>A0ABN8F0B2</accession>
<evidence type="ECO:0000256" key="5">
    <source>
        <dbReference type="ARBA" id="ARBA00007417"/>
    </source>
</evidence>
<organism evidence="11 12">
    <name type="scientific">Neolewinella maritima</name>
    <dbReference type="NCBI Taxonomy" id="1383882"/>
    <lineage>
        <taxon>Bacteria</taxon>
        <taxon>Pseudomonadati</taxon>
        <taxon>Bacteroidota</taxon>
        <taxon>Saprospiria</taxon>
        <taxon>Saprospirales</taxon>
        <taxon>Lewinellaceae</taxon>
        <taxon>Neolewinella</taxon>
    </lineage>
</organism>
<dbReference type="InterPro" id="IPR024072">
    <property type="entry name" value="DHFR-like_dom_sf"/>
</dbReference>
<keyword evidence="8" id="KW-0511">Multifunctional enzyme</keyword>
<keyword evidence="12" id="KW-1185">Reference proteome</keyword>
<dbReference type="SUPFAM" id="SSF53927">
    <property type="entry name" value="Cytidine deaminase-like"/>
    <property type="match status" value="1"/>
</dbReference>
<dbReference type="Gene3D" id="3.40.430.10">
    <property type="entry name" value="Dihydrofolate Reductase, subunit A"/>
    <property type="match status" value="1"/>
</dbReference>
<protein>
    <recommendedName>
        <fullName evidence="9">Riboflavin biosynthesis protein RibD</fullName>
    </recommendedName>
    <domain>
        <recommendedName>
            <fullName evidence="9">Diaminohydroxyphosphoribosylaminopyrimidine deaminase</fullName>
            <shortName evidence="9">DRAP deaminase</shortName>
            <ecNumber evidence="9">3.5.4.26</ecNumber>
        </recommendedName>
        <alternativeName>
            <fullName evidence="9">Riboflavin-specific deaminase</fullName>
        </alternativeName>
    </domain>
    <domain>
        <recommendedName>
            <fullName evidence="9">5-amino-6-(5-phosphoribosylamino)uracil reductase</fullName>
            <ecNumber evidence="9">1.1.1.193</ecNumber>
        </recommendedName>
        <alternativeName>
            <fullName evidence="9">HTP reductase</fullName>
        </alternativeName>
    </domain>
</protein>
<evidence type="ECO:0000256" key="1">
    <source>
        <dbReference type="ARBA" id="ARBA00002151"/>
    </source>
</evidence>
<keyword evidence="9" id="KW-0479">Metal-binding</keyword>